<evidence type="ECO:0000259" key="6">
    <source>
        <dbReference type="PROSITE" id="PS50863"/>
    </source>
</evidence>
<dbReference type="GO" id="GO:0005634">
    <property type="term" value="C:nucleus"/>
    <property type="evidence" value="ECO:0007669"/>
    <property type="project" value="UniProtKB-SubCell"/>
</dbReference>
<dbReference type="Gene3D" id="2.40.330.10">
    <property type="entry name" value="DNA-binding pseudobarrel domain"/>
    <property type="match status" value="2"/>
</dbReference>
<dbReference type="InterPro" id="IPR003340">
    <property type="entry name" value="B3_DNA-bd"/>
</dbReference>
<dbReference type="EMBL" id="OIVN01000890">
    <property type="protein sequence ID" value="SPC87004.1"/>
    <property type="molecule type" value="Genomic_DNA"/>
</dbReference>
<dbReference type="GO" id="GO:0003677">
    <property type="term" value="F:DNA binding"/>
    <property type="evidence" value="ECO:0007669"/>
    <property type="project" value="UniProtKB-KW"/>
</dbReference>
<dbReference type="InterPro" id="IPR050655">
    <property type="entry name" value="Plant_B3_domain"/>
</dbReference>
<evidence type="ECO:0000256" key="1">
    <source>
        <dbReference type="ARBA" id="ARBA00004123"/>
    </source>
</evidence>
<comment type="subcellular location">
    <subcellularLocation>
        <location evidence="1">Nucleus</location>
    </subcellularLocation>
</comment>
<feature type="domain" description="TF-B3" evidence="6">
    <location>
        <begin position="17"/>
        <end position="92"/>
    </location>
</feature>
<gene>
    <name evidence="7" type="ORF">FSB_LOCUS14886</name>
</gene>
<dbReference type="InterPro" id="IPR015300">
    <property type="entry name" value="DNA-bd_pseudobarrel_sf"/>
</dbReference>
<evidence type="ECO:0000256" key="2">
    <source>
        <dbReference type="ARBA" id="ARBA00023015"/>
    </source>
</evidence>
<dbReference type="Pfam" id="PF02362">
    <property type="entry name" value="B3"/>
    <property type="match status" value="2"/>
</dbReference>
<name>A0A2N9FJT0_FAGSY</name>
<dbReference type="PANTHER" id="PTHR31920">
    <property type="entry name" value="B3 DOMAIN-CONTAINING"/>
    <property type="match status" value="1"/>
</dbReference>
<proteinExistence type="predicted"/>
<dbReference type="SUPFAM" id="SSF101936">
    <property type="entry name" value="DNA-binding pseudobarrel domain"/>
    <property type="match status" value="2"/>
</dbReference>
<dbReference type="PANTHER" id="PTHR31920:SF145">
    <property type="entry name" value="B3 DOMAIN-CONTAINING PROTEIN REM20-LIKE ISOFORM X1"/>
    <property type="match status" value="1"/>
</dbReference>
<organism evidence="7">
    <name type="scientific">Fagus sylvatica</name>
    <name type="common">Beechnut</name>
    <dbReference type="NCBI Taxonomy" id="28930"/>
    <lineage>
        <taxon>Eukaryota</taxon>
        <taxon>Viridiplantae</taxon>
        <taxon>Streptophyta</taxon>
        <taxon>Embryophyta</taxon>
        <taxon>Tracheophyta</taxon>
        <taxon>Spermatophyta</taxon>
        <taxon>Magnoliopsida</taxon>
        <taxon>eudicotyledons</taxon>
        <taxon>Gunneridae</taxon>
        <taxon>Pentapetalae</taxon>
        <taxon>rosids</taxon>
        <taxon>fabids</taxon>
        <taxon>Fagales</taxon>
        <taxon>Fagaceae</taxon>
        <taxon>Fagus</taxon>
    </lineage>
</organism>
<keyword evidence="2" id="KW-0805">Transcription regulation</keyword>
<reference evidence="7" key="1">
    <citation type="submission" date="2018-02" db="EMBL/GenBank/DDBJ databases">
        <authorList>
            <person name="Cohen D.B."/>
            <person name="Kent A.D."/>
        </authorList>
    </citation>
    <scope>NUCLEOTIDE SEQUENCE</scope>
</reference>
<keyword evidence="3" id="KW-0238">DNA-binding</keyword>
<sequence length="535" mass="59683">MNYSCIFSNCVIPLQFLPPKFAATISALVNQKTFLKDSSGRQWKVEISNLDGSLAFEQGWSSFSLDHGLEIGDFVLFNYMGSHFVVNIYTKTGCEKLDFPENSNPKKRARTNCNSTAKRGQCHTIDEDWNKQGSSTSVASVSDAEISQSQCKMNDLEKILEVPENPSNHKNSIVAKPVSKAKYIEEPYYMINRDFSDKQGDDRSPMLDLFNFEMCNNNSCADVTKKAAAKDTRCSTSQRSLTEICLVDKDPVANGTVSRVGPTGASEFEMIEKSHFSEQLEKKAPLPDRSSCNDKTYGHLSITSSMTFEENKGKLSDILNSINTRCQIAEGSSDTVAKSLPRKDQVAVSSKEPTFLNDSRQSAAQKLKGMSESFDVLNTFERRGCKTGKGPKVIKREYSQSADRIVRDNNRGPGVVKAEPVDSVGVFSPNCVWVSVITSVSTDYFHPPQTLVQELPTCLPSTYKGRARKERKLVFLRDSAMRLWPVLYHERSGFKILTNGWKSFRKANNIQPGDECVFGVESDLDGVYGVHIARR</sequence>
<evidence type="ECO:0000256" key="4">
    <source>
        <dbReference type="ARBA" id="ARBA00023163"/>
    </source>
</evidence>
<dbReference type="CDD" id="cd10017">
    <property type="entry name" value="B3_DNA"/>
    <property type="match status" value="2"/>
</dbReference>
<accession>A0A2N9FJT0</accession>
<dbReference type="SMART" id="SM01019">
    <property type="entry name" value="B3"/>
    <property type="match status" value="2"/>
</dbReference>
<evidence type="ECO:0000256" key="3">
    <source>
        <dbReference type="ARBA" id="ARBA00023125"/>
    </source>
</evidence>
<protein>
    <recommendedName>
        <fullName evidence="6">TF-B3 domain-containing protein</fullName>
    </recommendedName>
</protein>
<keyword evidence="4" id="KW-0804">Transcription</keyword>
<dbReference type="AlphaFoldDB" id="A0A2N9FJT0"/>
<keyword evidence="5" id="KW-0539">Nucleus</keyword>
<evidence type="ECO:0000256" key="5">
    <source>
        <dbReference type="ARBA" id="ARBA00023242"/>
    </source>
</evidence>
<evidence type="ECO:0000313" key="7">
    <source>
        <dbReference type="EMBL" id="SPC87004.1"/>
    </source>
</evidence>
<feature type="domain" description="TF-B3" evidence="6">
    <location>
        <begin position="474"/>
        <end position="535"/>
    </location>
</feature>
<dbReference type="PROSITE" id="PS50863">
    <property type="entry name" value="B3"/>
    <property type="match status" value="2"/>
</dbReference>